<proteinExistence type="inferred from homology"/>
<feature type="active site" description="Charge relay system" evidence="4 5">
    <location>
        <position position="268"/>
    </location>
</feature>
<accession>A0A4P6GB72</accession>
<reference evidence="7 8" key="1">
    <citation type="submission" date="2017-11" db="EMBL/GenBank/DDBJ databases">
        <title>Genome sequence of Pseudomonas arsenicoxydans ACM1.</title>
        <authorList>
            <person name="Nascimento F.X."/>
        </authorList>
    </citation>
    <scope>NUCLEOTIDE SEQUENCE [LARGE SCALE GENOMIC DNA]</scope>
    <source>
        <strain evidence="7 8">ACM1</strain>
    </source>
</reference>
<evidence type="ECO:0000313" key="7">
    <source>
        <dbReference type="EMBL" id="QAY88168.1"/>
    </source>
</evidence>
<dbReference type="GO" id="GO:0004252">
    <property type="term" value="F:serine-type endopeptidase activity"/>
    <property type="evidence" value="ECO:0007669"/>
    <property type="project" value="UniProtKB-UniRule"/>
</dbReference>
<keyword evidence="1 5" id="KW-0645">Protease</keyword>
<dbReference type="PROSITE" id="PS51892">
    <property type="entry name" value="SUBTILASE"/>
    <property type="match status" value="1"/>
</dbReference>
<organism evidence="7 8">
    <name type="scientific">Pseudomonas arsenicoxydans</name>
    <dbReference type="NCBI Taxonomy" id="702115"/>
    <lineage>
        <taxon>Bacteria</taxon>
        <taxon>Pseudomonadati</taxon>
        <taxon>Pseudomonadota</taxon>
        <taxon>Gammaproteobacteria</taxon>
        <taxon>Pseudomonadales</taxon>
        <taxon>Pseudomonadaceae</taxon>
        <taxon>Pseudomonas</taxon>
    </lineage>
</organism>
<dbReference type="EMBL" id="CP024767">
    <property type="protein sequence ID" value="QAY88168.1"/>
    <property type="molecule type" value="Genomic_DNA"/>
</dbReference>
<dbReference type="Pfam" id="PF00082">
    <property type="entry name" value="Peptidase_S8"/>
    <property type="match status" value="1"/>
</dbReference>
<dbReference type="PROSITE" id="PS00138">
    <property type="entry name" value="SUBTILASE_SER"/>
    <property type="match status" value="1"/>
</dbReference>
<dbReference type="SUPFAM" id="SSF52743">
    <property type="entry name" value="Subtilisin-like"/>
    <property type="match status" value="1"/>
</dbReference>
<dbReference type="PRINTS" id="PR00723">
    <property type="entry name" value="SUBTILISIN"/>
</dbReference>
<evidence type="ECO:0000256" key="2">
    <source>
        <dbReference type="ARBA" id="ARBA00022801"/>
    </source>
</evidence>
<name>A0A4P6GB72_9PSED</name>
<evidence type="ECO:0000256" key="5">
    <source>
        <dbReference type="PROSITE-ProRule" id="PRU01240"/>
    </source>
</evidence>
<sequence length="543" mass="59014">MEIHMEEINFGTQHSRSFFLEKSEHLIAVRSQAGMDLTALLQCEKACVALRGSHLLAHVEDADVQVFKLPTESDLPRCKALLRELPQVRFAGRVLVDPETQEPVLYTENIFLKFIDPLTPTQCLVILKTLGLTIKQQVPYATNAFFVQHLDCRGTAVCSFTLALLEREDIEYCHPEILRLGQRRAIHDNQWHLKKTTVTYQVHVDASANVEAAHELTQGEGIVIAVIDDAFDIDHPEFSGVGKIVGAQNFDRRNAKQGPRPKNAAERHGTAAAGVACANGQTGASGVAPRASLMPLKLTKPLGARAEADAFFWAADQGADIISCSWGPTEGHWADPTDPRHTQVFPLAASTRLAIDYAATQGRKGKGCLIFFGAGNGNECVDNDGYSSHPRVIAVGACNDQNRRSAYSDYGKALWCCFPSGDQPHPDPKFRPATSIPQTRGIRTTDLSGKFANPEQAAYTESFSGTSSACPGAAGVAALVLAANPALDREAVRQILADGCDKIGHADDGPLGQYDQDGHSHYYGYGRLNALQAVHLALERKER</sequence>
<evidence type="ECO:0000256" key="4">
    <source>
        <dbReference type="PIRSR" id="PIRSR615500-1"/>
    </source>
</evidence>
<dbReference type="Gene3D" id="3.40.50.200">
    <property type="entry name" value="Peptidase S8/S53 domain"/>
    <property type="match status" value="1"/>
</dbReference>
<dbReference type="PANTHER" id="PTHR42884">
    <property type="entry name" value="PROPROTEIN CONVERTASE SUBTILISIN/KEXIN-RELATED"/>
    <property type="match status" value="1"/>
</dbReference>
<evidence type="ECO:0000256" key="3">
    <source>
        <dbReference type="ARBA" id="ARBA00022825"/>
    </source>
</evidence>
<evidence type="ECO:0000256" key="1">
    <source>
        <dbReference type="ARBA" id="ARBA00022670"/>
    </source>
</evidence>
<evidence type="ECO:0000313" key="8">
    <source>
        <dbReference type="Proteomes" id="UP000291121"/>
    </source>
</evidence>
<dbReference type="GO" id="GO:0016485">
    <property type="term" value="P:protein processing"/>
    <property type="evidence" value="ECO:0007669"/>
    <property type="project" value="TreeGrafter"/>
</dbReference>
<dbReference type="PANTHER" id="PTHR42884:SF14">
    <property type="entry name" value="NEUROENDOCRINE CONVERTASE 1"/>
    <property type="match status" value="1"/>
</dbReference>
<protein>
    <submittedName>
        <fullName evidence="7">Peptidase S8</fullName>
    </submittedName>
</protein>
<dbReference type="InterPro" id="IPR000209">
    <property type="entry name" value="Peptidase_S8/S53_dom"/>
</dbReference>
<evidence type="ECO:0000259" key="6">
    <source>
        <dbReference type="Pfam" id="PF00082"/>
    </source>
</evidence>
<keyword evidence="3 5" id="KW-0720">Serine protease</keyword>
<dbReference type="GO" id="GO:0016020">
    <property type="term" value="C:membrane"/>
    <property type="evidence" value="ECO:0007669"/>
    <property type="project" value="TreeGrafter"/>
</dbReference>
<dbReference type="InterPro" id="IPR036852">
    <property type="entry name" value="Peptidase_S8/S53_dom_sf"/>
</dbReference>
<comment type="similarity">
    <text evidence="5">Belongs to the peptidase S8 family.</text>
</comment>
<dbReference type="InterPro" id="IPR023828">
    <property type="entry name" value="Peptidase_S8_Ser-AS"/>
</dbReference>
<gene>
    <name evidence="7" type="ORF">CUN61_31295</name>
</gene>
<dbReference type="InterPro" id="IPR015500">
    <property type="entry name" value="Peptidase_S8_subtilisin-rel"/>
</dbReference>
<dbReference type="AlphaFoldDB" id="A0A4P6GB72"/>
<dbReference type="InterPro" id="IPR034054">
    <property type="entry name" value="Pep_S8_PrcA"/>
</dbReference>
<feature type="active site" description="Charge relay system" evidence="4 5">
    <location>
        <position position="228"/>
    </location>
</feature>
<keyword evidence="2 5" id="KW-0378">Hydrolase</keyword>
<dbReference type="CDD" id="cd07498">
    <property type="entry name" value="Peptidases_S8_15"/>
    <property type="match status" value="1"/>
</dbReference>
<feature type="active site" description="Charge relay system" evidence="4 5">
    <location>
        <position position="467"/>
    </location>
</feature>
<feature type="domain" description="Peptidase S8/S53" evidence="6">
    <location>
        <begin position="219"/>
        <end position="526"/>
    </location>
</feature>
<dbReference type="Proteomes" id="UP000291121">
    <property type="component" value="Chromosome"/>
</dbReference>
<keyword evidence="8" id="KW-1185">Reference proteome</keyword>